<evidence type="ECO:0000313" key="2">
    <source>
        <dbReference type="Proteomes" id="UP001140234"/>
    </source>
</evidence>
<sequence length="499" mass="52540">MFGKFGSILKVDLTFSKTGFKFVHVHFSAGDLPANMAMEALHNVNPTDEELKEVETAVSRAVGEFSGTEIGGNGAGSSGRRDPPPRPAEAADAEATDGTGDGPACIGFDAGFRDGYRAGYDEGRRSIEAVTVLAADNLYKRELFRLPDPFVVLTIDGAQTQTTKALKRTLSPYWNETFCVQAQPGSVVTAQVFDQRKFKKHGQGFLGVVNVQVSQHLNLEAGGDAVVTQNLKNSTSSETVQGRLVLQLSAAAADASDGDPNRQPQSGRSSAAQTTPPRVAEAAAAGPAASGTSAGPVPRTHAAGSSGASANSALQNTNQPPAPAARPAPEASDALPQGWEQRIDHLGRVYYVDHATRTTTWRRPGPSGSAAGPEPTSIERQRHMSRTLPETSTPASSGASSNASNGGGSLGPLPSGWEQRFTAEGRPYFVNHIARTTTWDDPRLRSNQAPGSNRAAAVAGIAGQTASRLGPLPSGWEMRLTAQGRVYFVDHNTKTTTWD</sequence>
<keyword evidence="2" id="KW-1185">Reference proteome</keyword>
<accession>A0ACC1K072</accession>
<dbReference type="Proteomes" id="UP001140234">
    <property type="component" value="Unassembled WGS sequence"/>
</dbReference>
<evidence type="ECO:0000313" key="1">
    <source>
        <dbReference type="EMBL" id="KAJ2770793.1"/>
    </source>
</evidence>
<proteinExistence type="predicted"/>
<feature type="non-terminal residue" evidence="1">
    <location>
        <position position="499"/>
    </location>
</feature>
<protein>
    <submittedName>
        <fullName evidence="1">Uncharacterized protein</fullName>
    </submittedName>
</protein>
<gene>
    <name evidence="1" type="ORF">IWQ57_002496</name>
</gene>
<comment type="caution">
    <text evidence="1">The sequence shown here is derived from an EMBL/GenBank/DDBJ whole genome shotgun (WGS) entry which is preliminary data.</text>
</comment>
<name>A0ACC1K072_9FUNG</name>
<dbReference type="EMBL" id="JANBUJ010000659">
    <property type="protein sequence ID" value="KAJ2770793.1"/>
    <property type="molecule type" value="Genomic_DNA"/>
</dbReference>
<organism evidence="1 2">
    <name type="scientific">Coemansia nantahalensis</name>
    <dbReference type="NCBI Taxonomy" id="2789366"/>
    <lineage>
        <taxon>Eukaryota</taxon>
        <taxon>Fungi</taxon>
        <taxon>Fungi incertae sedis</taxon>
        <taxon>Zoopagomycota</taxon>
        <taxon>Kickxellomycotina</taxon>
        <taxon>Kickxellomycetes</taxon>
        <taxon>Kickxellales</taxon>
        <taxon>Kickxellaceae</taxon>
        <taxon>Coemansia</taxon>
    </lineage>
</organism>
<reference evidence="1" key="1">
    <citation type="submission" date="2022-07" db="EMBL/GenBank/DDBJ databases">
        <title>Phylogenomic reconstructions and comparative analyses of Kickxellomycotina fungi.</title>
        <authorList>
            <person name="Reynolds N.K."/>
            <person name="Stajich J.E."/>
            <person name="Barry K."/>
            <person name="Grigoriev I.V."/>
            <person name="Crous P."/>
            <person name="Smith M.E."/>
        </authorList>
    </citation>
    <scope>NUCLEOTIDE SEQUENCE</scope>
    <source>
        <strain evidence="1">CBS 109366</strain>
    </source>
</reference>